<reference evidence="2 3" key="1">
    <citation type="submission" date="2015-12" db="EMBL/GenBank/DDBJ databases">
        <authorList>
            <person name="Shamseldin A."/>
            <person name="Moawad H."/>
            <person name="Abd El-Rahim W.M."/>
            <person name="Sadowsky M.J."/>
        </authorList>
    </citation>
    <scope>NUCLEOTIDE SEQUENCE [LARGE SCALE GENOMIC DNA]</scope>
    <source>
        <strain evidence="2 3">Ar51</strain>
    </source>
</reference>
<name>A0A0U3QKM3_9MICC</name>
<protein>
    <recommendedName>
        <fullName evidence="1">HTH cro/C1-type domain-containing protein</fullName>
    </recommendedName>
</protein>
<dbReference type="InterPro" id="IPR042070">
    <property type="entry name" value="PucR_C-HTH_sf"/>
</dbReference>
<dbReference type="PANTHER" id="PTHR33744:SF1">
    <property type="entry name" value="DNA-BINDING TRANSCRIPTIONAL ACTIVATOR ADER"/>
    <property type="match status" value="1"/>
</dbReference>
<dbReference type="InterPro" id="IPR001387">
    <property type="entry name" value="Cro/C1-type_HTH"/>
</dbReference>
<evidence type="ECO:0000313" key="3">
    <source>
        <dbReference type="Proteomes" id="UP000065151"/>
    </source>
</evidence>
<dbReference type="InterPro" id="IPR025736">
    <property type="entry name" value="PucR_C-HTH_dom"/>
</dbReference>
<sequence length="392" mass="42519">MHNNEDVAVSRRWSELVELLHDRVDTLAGKFITQVREIPEYRESAVDTDEIMLTARETFHRLVNALRSGGSRPGGELDGEFSAALGAKRARSGIPAEALISAVRLDFTILWAELLAIADPADAPMLTSRVDQVWRVVDEFAARTNASYLNERVRMAQEESSIQNEFIARLFSVVNPSAETAAQVADALGVSVDARFGLVAASGSAAALLRTAQGKAATRRNQRLFLRESGDMAYVFWPVPASRAGDDKAVIFTVPQVFADIPCGVAEANGLRGLPKAARTASSLAALLQPADTGPLSANQAWPRLAKRQLAEAGLDLVEEIDAALEPCRGAERERLTEAARHFLQSGSVALTAEGLFCHRNTVLNRLNRFQELTGIDLTVPNQVARLVVAWA</sequence>
<evidence type="ECO:0000313" key="2">
    <source>
        <dbReference type="EMBL" id="ALV42107.1"/>
    </source>
</evidence>
<dbReference type="Pfam" id="PF13556">
    <property type="entry name" value="HTH_30"/>
    <property type="match status" value="1"/>
</dbReference>
<dbReference type="EMBL" id="CP013747">
    <property type="protein sequence ID" value="ALV42107.1"/>
    <property type="molecule type" value="Genomic_DNA"/>
</dbReference>
<dbReference type="Pfam" id="PF14361">
    <property type="entry name" value="RsbRD_N"/>
    <property type="match status" value="1"/>
</dbReference>
<evidence type="ECO:0000259" key="1">
    <source>
        <dbReference type="PROSITE" id="PS50943"/>
    </source>
</evidence>
<dbReference type="PANTHER" id="PTHR33744">
    <property type="entry name" value="CARBOHYDRATE DIACID REGULATOR"/>
    <property type="match status" value="1"/>
</dbReference>
<gene>
    <name evidence="2" type="ORF">AU252_13865</name>
</gene>
<dbReference type="KEGG" id="psul:AU252_13865"/>
<dbReference type="AlphaFoldDB" id="A0A0U3QKM3"/>
<accession>A0A0U3QKM3</accession>
<dbReference type="InterPro" id="IPR051448">
    <property type="entry name" value="CdaR-like_regulators"/>
</dbReference>
<dbReference type="RefSeq" id="WP_058931229.1">
    <property type="nucleotide sequence ID" value="NZ_CP013747.1"/>
</dbReference>
<dbReference type="Proteomes" id="UP000065151">
    <property type="component" value="Chromosome"/>
</dbReference>
<dbReference type="STRING" id="121292.AU252_13865"/>
<feature type="domain" description="HTH cro/C1-type" evidence="1">
    <location>
        <begin position="175"/>
        <end position="195"/>
    </location>
</feature>
<dbReference type="InterPro" id="IPR025751">
    <property type="entry name" value="RsbRD_N_dom"/>
</dbReference>
<dbReference type="PROSITE" id="PS50943">
    <property type="entry name" value="HTH_CROC1"/>
    <property type="match status" value="1"/>
</dbReference>
<organism evidence="2">
    <name type="scientific">Pseudarthrobacter sulfonivorans</name>
    <dbReference type="NCBI Taxonomy" id="121292"/>
    <lineage>
        <taxon>Bacteria</taxon>
        <taxon>Bacillati</taxon>
        <taxon>Actinomycetota</taxon>
        <taxon>Actinomycetes</taxon>
        <taxon>Micrococcales</taxon>
        <taxon>Micrococcaceae</taxon>
        <taxon>Pseudarthrobacter</taxon>
    </lineage>
</organism>
<dbReference type="Gene3D" id="1.10.10.2840">
    <property type="entry name" value="PucR C-terminal helix-turn-helix domain"/>
    <property type="match status" value="1"/>
</dbReference>
<proteinExistence type="predicted"/>